<dbReference type="STRING" id="46835.A0A504YJV2"/>
<feature type="domain" description="UBX" evidence="7">
    <location>
        <begin position="214"/>
        <end position="297"/>
    </location>
</feature>
<comment type="subcellular location">
    <subcellularLocation>
        <location evidence="1">Cytoplasm</location>
    </subcellularLocation>
</comment>
<gene>
    <name evidence="9" type="ORF">FGIG_07669</name>
</gene>
<dbReference type="InterPro" id="IPR029071">
    <property type="entry name" value="Ubiquitin-like_domsf"/>
</dbReference>
<feature type="region of interest" description="Disordered" evidence="5">
    <location>
        <begin position="118"/>
        <end position="150"/>
    </location>
</feature>
<dbReference type="GO" id="GO:1903094">
    <property type="term" value="P:negative regulation of protein K48-linked deubiquitination"/>
    <property type="evidence" value="ECO:0007669"/>
    <property type="project" value="TreeGrafter"/>
</dbReference>
<dbReference type="Pfam" id="PF22562">
    <property type="entry name" value="UBA_7"/>
    <property type="match status" value="1"/>
</dbReference>
<dbReference type="PANTHER" id="PTHR46340:SF1">
    <property type="entry name" value="UBX DOMAIN-CONTAINING PROTEIN 1"/>
    <property type="match status" value="1"/>
</dbReference>
<dbReference type="Proteomes" id="UP000316759">
    <property type="component" value="Unassembled WGS sequence"/>
</dbReference>
<keyword evidence="4" id="KW-0862">Zinc</keyword>
<evidence type="ECO:0000259" key="7">
    <source>
        <dbReference type="PROSITE" id="PS50033"/>
    </source>
</evidence>
<proteinExistence type="predicted"/>
<keyword evidence="4" id="KW-0863">Zinc-finger</keyword>
<dbReference type="GO" id="GO:0005634">
    <property type="term" value="C:nucleus"/>
    <property type="evidence" value="ECO:0007669"/>
    <property type="project" value="TreeGrafter"/>
</dbReference>
<feature type="domain" description="UBA" evidence="6">
    <location>
        <begin position="1"/>
        <end position="40"/>
    </location>
</feature>
<keyword evidence="3" id="KW-0175">Coiled coil</keyword>
<dbReference type="EMBL" id="SUNJ01008085">
    <property type="protein sequence ID" value="TPP61513.1"/>
    <property type="molecule type" value="Genomic_DNA"/>
</dbReference>
<dbReference type="SUPFAM" id="SSF46934">
    <property type="entry name" value="UBA-like"/>
    <property type="match status" value="1"/>
</dbReference>
<dbReference type="GO" id="GO:0032435">
    <property type="term" value="P:negative regulation of proteasomal ubiquitin-dependent protein catabolic process"/>
    <property type="evidence" value="ECO:0007669"/>
    <property type="project" value="TreeGrafter"/>
</dbReference>
<feature type="domain" description="C2H2-type" evidence="8">
    <location>
        <begin position="63"/>
        <end position="92"/>
    </location>
</feature>
<dbReference type="GO" id="GO:0036435">
    <property type="term" value="F:K48-linked polyubiquitin modification-dependent protein binding"/>
    <property type="evidence" value="ECO:0007669"/>
    <property type="project" value="TreeGrafter"/>
</dbReference>
<keyword evidence="4" id="KW-0479">Metal-binding</keyword>
<dbReference type="PROSITE" id="PS50157">
    <property type="entry name" value="ZINC_FINGER_C2H2_2"/>
    <property type="match status" value="1"/>
</dbReference>
<evidence type="ECO:0000313" key="10">
    <source>
        <dbReference type="Proteomes" id="UP000316759"/>
    </source>
</evidence>
<dbReference type="GO" id="GO:0008270">
    <property type="term" value="F:zinc ion binding"/>
    <property type="evidence" value="ECO:0007669"/>
    <property type="project" value="UniProtKB-KW"/>
</dbReference>
<dbReference type="GO" id="GO:0005737">
    <property type="term" value="C:cytoplasm"/>
    <property type="evidence" value="ECO:0007669"/>
    <property type="project" value="UniProtKB-SubCell"/>
</dbReference>
<dbReference type="PANTHER" id="PTHR46340">
    <property type="entry name" value="UBX DOMAIN-CONTAINING PROTEIN 1"/>
    <property type="match status" value="1"/>
</dbReference>
<dbReference type="Gene3D" id="3.10.20.90">
    <property type="entry name" value="Phosphatidylinositol 3-kinase Catalytic Subunit, Chain A, domain 1"/>
    <property type="match status" value="1"/>
</dbReference>
<dbReference type="InterPro" id="IPR001012">
    <property type="entry name" value="UBX_dom"/>
</dbReference>
<evidence type="ECO:0000313" key="9">
    <source>
        <dbReference type="EMBL" id="TPP61513.1"/>
    </source>
</evidence>
<dbReference type="InterPro" id="IPR015940">
    <property type="entry name" value="UBA"/>
</dbReference>
<evidence type="ECO:0000256" key="2">
    <source>
        <dbReference type="ARBA" id="ARBA00022490"/>
    </source>
</evidence>
<feature type="compositionally biased region" description="Basic and acidic residues" evidence="5">
    <location>
        <begin position="121"/>
        <end position="136"/>
    </location>
</feature>
<evidence type="ECO:0000256" key="4">
    <source>
        <dbReference type="PROSITE-ProRule" id="PRU00042"/>
    </source>
</evidence>
<evidence type="ECO:0000256" key="1">
    <source>
        <dbReference type="ARBA" id="ARBA00004496"/>
    </source>
</evidence>
<dbReference type="AlphaFoldDB" id="A0A504YJV2"/>
<dbReference type="Gene3D" id="1.10.8.10">
    <property type="entry name" value="DNA helicase RuvA subunit, C-terminal domain"/>
    <property type="match status" value="1"/>
</dbReference>
<accession>A0A504YJV2</accession>
<sequence length="301" mass="34325">MSSDLQHLMDMGFPQATAEEALQRTGYKSLDAAVDWIAENEKLSDTAVDRDEKAAALLEVQGYKCEDCQKTIQNAEELQMHSALTGHCNYTELSDKAALPTEEERKAQMEKLQHLIKQRRQMREEQESRTELEREKMRRRQGKDLISAKAKFESDEMRRIAEQKTREKAEDKAYREKLRAEIAREREEKRLREVGSLPVAQPPPAKVEPAPPDSTSTSCRLQIRLPSGNPLKAEFGALEPLSAVALYISQRWPNATPGLDPTSIRLFTTFPKHEYDSDDLQKPLRELGLCPSAVLHAKIHY</sequence>
<dbReference type="Pfam" id="PF00789">
    <property type="entry name" value="UBX"/>
    <property type="match status" value="1"/>
</dbReference>
<dbReference type="PROSITE" id="PS50033">
    <property type="entry name" value="UBX"/>
    <property type="match status" value="1"/>
</dbReference>
<dbReference type="GO" id="GO:0031397">
    <property type="term" value="P:negative regulation of protein ubiquitination"/>
    <property type="evidence" value="ECO:0007669"/>
    <property type="project" value="TreeGrafter"/>
</dbReference>
<protein>
    <submittedName>
        <fullName evidence="9">UBX domain-containing protein 1-A</fullName>
    </submittedName>
</protein>
<reference evidence="9 10" key="1">
    <citation type="submission" date="2019-04" db="EMBL/GenBank/DDBJ databases">
        <title>Annotation for the trematode Fasciola gigantica.</title>
        <authorList>
            <person name="Choi Y.-J."/>
        </authorList>
    </citation>
    <scope>NUCLEOTIDE SEQUENCE [LARGE SCALE GENOMIC DNA]</scope>
    <source>
        <strain evidence="9">Uganda_cow_1</strain>
    </source>
</reference>
<keyword evidence="2" id="KW-0963">Cytoplasm</keyword>
<evidence type="ECO:0000256" key="5">
    <source>
        <dbReference type="SAM" id="MobiDB-lite"/>
    </source>
</evidence>
<evidence type="ECO:0000256" key="3">
    <source>
        <dbReference type="ARBA" id="ARBA00023054"/>
    </source>
</evidence>
<dbReference type="SUPFAM" id="SSF54236">
    <property type="entry name" value="Ubiquitin-like"/>
    <property type="match status" value="1"/>
</dbReference>
<evidence type="ECO:0000259" key="6">
    <source>
        <dbReference type="PROSITE" id="PS50030"/>
    </source>
</evidence>
<feature type="region of interest" description="Disordered" evidence="5">
    <location>
        <begin position="193"/>
        <end position="217"/>
    </location>
</feature>
<dbReference type="SMART" id="SM00165">
    <property type="entry name" value="UBA"/>
    <property type="match status" value="1"/>
</dbReference>
<dbReference type="PROSITE" id="PS50030">
    <property type="entry name" value="UBA"/>
    <property type="match status" value="1"/>
</dbReference>
<dbReference type="InterPro" id="IPR009060">
    <property type="entry name" value="UBA-like_sf"/>
</dbReference>
<dbReference type="OrthoDB" id="10254930at2759"/>
<comment type="caution">
    <text evidence="9">The sequence shown here is derived from an EMBL/GenBank/DDBJ whole genome shotgun (WGS) entry which is preliminary data.</text>
</comment>
<name>A0A504YJV2_FASGI</name>
<feature type="compositionally biased region" description="Pro residues" evidence="5">
    <location>
        <begin position="200"/>
        <end position="212"/>
    </location>
</feature>
<dbReference type="InterPro" id="IPR013087">
    <property type="entry name" value="Znf_C2H2_type"/>
</dbReference>
<organism evidence="9 10">
    <name type="scientific">Fasciola gigantica</name>
    <name type="common">Giant liver fluke</name>
    <dbReference type="NCBI Taxonomy" id="46835"/>
    <lineage>
        <taxon>Eukaryota</taxon>
        <taxon>Metazoa</taxon>
        <taxon>Spiralia</taxon>
        <taxon>Lophotrochozoa</taxon>
        <taxon>Platyhelminthes</taxon>
        <taxon>Trematoda</taxon>
        <taxon>Digenea</taxon>
        <taxon>Plagiorchiida</taxon>
        <taxon>Echinostomata</taxon>
        <taxon>Echinostomatoidea</taxon>
        <taxon>Fasciolidae</taxon>
        <taxon>Fasciola</taxon>
    </lineage>
</organism>
<dbReference type="SMART" id="SM00166">
    <property type="entry name" value="UBX"/>
    <property type="match status" value="1"/>
</dbReference>
<keyword evidence="10" id="KW-1185">Reference proteome</keyword>
<dbReference type="PROSITE" id="PS00028">
    <property type="entry name" value="ZINC_FINGER_C2H2_1"/>
    <property type="match status" value="1"/>
</dbReference>
<evidence type="ECO:0000259" key="8">
    <source>
        <dbReference type="PROSITE" id="PS50157"/>
    </source>
</evidence>